<accession>A0A497X907</accession>
<proteinExistence type="predicted"/>
<dbReference type="RefSeq" id="WP_121243356.1">
    <property type="nucleotide sequence ID" value="NZ_BHVV01000004.1"/>
</dbReference>
<dbReference type="InterPro" id="IPR007712">
    <property type="entry name" value="RelE/ParE_toxin"/>
</dbReference>
<dbReference type="AlphaFoldDB" id="A0A497X907"/>
<dbReference type="OrthoDB" id="121597at2"/>
<evidence type="ECO:0000313" key="2">
    <source>
        <dbReference type="EMBL" id="RLJ61666.1"/>
    </source>
</evidence>
<organism evidence="2 3">
    <name type="scientific">Sulfurisoma sediminicola</name>
    <dbReference type="NCBI Taxonomy" id="1381557"/>
    <lineage>
        <taxon>Bacteria</taxon>
        <taxon>Pseudomonadati</taxon>
        <taxon>Pseudomonadota</taxon>
        <taxon>Betaproteobacteria</taxon>
        <taxon>Nitrosomonadales</taxon>
        <taxon>Sterolibacteriaceae</taxon>
        <taxon>Sulfurisoma</taxon>
    </lineage>
</organism>
<dbReference type="Proteomes" id="UP000268908">
    <property type="component" value="Unassembled WGS sequence"/>
</dbReference>
<sequence>MTFRVRYTKGARDDLRRLYGFLLEKDIGAARRARHAIVKAVDFLKNFPFSCRKADPDNPFLRELVISFGSTGYVALFEIEDQSTVTILAIRHQREDDYH</sequence>
<dbReference type="SUPFAM" id="SSF143011">
    <property type="entry name" value="RelE-like"/>
    <property type="match status" value="1"/>
</dbReference>
<name>A0A497X907_9PROT</name>
<comment type="caution">
    <text evidence="2">The sequence shown here is derived from an EMBL/GenBank/DDBJ whole genome shotgun (WGS) entry which is preliminary data.</text>
</comment>
<dbReference type="Gene3D" id="3.30.2310.20">
    <property type="entry name" value="RelE-like"/>
    <property type="match status" value="1"/>
</dbReference>
<evidence type="ECO:0000313" key="3">
    <source>
        <dbReference type="Proteomes" id="UP000268908"/>
    </source>
</evidence>
<keyword evidence="3" id="KW-1185">Reference proteome</keyword>
<evidence type="ECO:0000256" key="1">
    <source>
        <dbReference type="ARBA" id="ARBA00022649"/>
    </source>
</evidence>
<reference evidence="2 3" key="1">
    <citation type="submission" date="2018-10" db="EMBL/GenBank/DDBJ databases">
        <title>Genomic Encyclopedia of Type Strains, Phase IV (KMG-IV): sequencing the most valuable type-strain genomes for metagenomic binning, comparative biology and taxonomic classification.</title>
        <authorList>
            <person name="Goeker M."/>
        </authorList>
    </citation>
    <scope>NUCLEOTIDE SEQUENCE [LARGE SCALE GENOMIC DNA]</scope>
    <source>
        <strain evidence="2 3">DSM 26916</strain>
    </source>
</reference>
<gene>
    <name evidence="2" type="ORF">DFR35_2870</name>
</gene>
<dbReference type="InterPro" id="IPR035093">
    <property type="entry name" value="RelE/ParE_toxin_dom_sf"/>
</dbReference>
<protein>
    <submittedName>
        <fullName evidence="2">Plasmid stabilization system protein ParE</fullName>
    </submittedName>
</protein>
<dbReference type="EMBL" id="RCCI01000009">
    <property type="protein sequence ID" value="RLJ61666.1"/>
    <property type="molecule type" value="Genomic_DNA"/>
</dbReference>
<keyword evidence="1" id="KW-1277">Toxin-antitoxin system</keyword>
<dbReference type="Pfam" id="PF05016">
    <property type="entry name" value="ParE_toxin"/>
    <property type="match status" value="1"/>
</dbReference>